<proteinExistence type="predicted"/>
<evidence type="ECO:0000313" key="3">
    <source>
        <dbReference type="Proteomes" id="UP001139450"/>
    </source>
</evidence>
<dbReference type="EMBL" id="JALJEJ010000001">
    <property type="protein sequence ID" value="MCJ8208457.1"/>
    <property type="molecule type" value="Genomic_DNA"/>
</dbReference>
<dbReference type="Proteomes" id="UP001139450">
    <property type="component" value="Unassembled WGS sequence"/>
</dbReference>
<protein>
    <submittedName>
        <fullName evidence="2">PA2169 family four-helix-bundle protein</fullName>
    </submittedName>
</protein>
<dbReference type="Gene3D" id="1.20.1260.10">
    <property type="match status" value="1"/>
</dbReference>
<dbReference type="InterPro" id="IPR012347">
    <property type="entry name" value="Ferritin-like"/>
</dbReference>
<dbReference type="InterPro" id="IPR016920">
    <property type="entry name" value="UCP029477"/>
</dbReference>
<feature type="domain" description="DUF2383" evidence="1">
    <location>
        <begin position="8"/>
        <end position="117"/>
    </location>
</feature>
<dbReference type="AlphaFoldDB" id="A0A9X2BA66"/>
<dbReference type="NCBIfam" id="TIGR02284">
    <property type="entry name" value="PA2169 family four-helix-bundle protein"/>
    <property type="match status" value="1"/>
</dbReference>
<accession>A0A9X2BA66</accession>
<comment type="caution">
    <text evidence="2">The sequence shown here is derived from an EMBL/GenBank/DDBJ whole genome shotgun (WGS) entry which is preliminary data.</text>
</comment>
<dbReference type="InterPro" id="IPR011971">
    <property type="entry name" value="CHP02284"/>
</dbReference>
<organism evidence="2 3">
    <name type="scientific">Mucilaginibacter straminoryzae</name>
    <dbReference type="NCBI Taxonomy" id="2932774"/>
    <lineage>
        <taxon>Bacteria</taxon>
        <taxon>Pseudomonadati</taxon>
        <taxon>Bacteroidota</taxon>
        <taxon>Sphingobacteriia</taxon>
        <taxon>Sphingobacteriales</taxon>
        <taxon>Sphingobacteriaceae</taxon>
        <taxon>Mucilaginibacter</taxon>
    </lineage>
</organism>
<evidence type="ECO:0000259" key="1">
    <source>
        <dbReference type="Pfam" id="PF09537"/>
    </source>
</evidence>
<dbReference type="PIRSF" id="PIRSF029477">
    <property type="entry name" value="UCP029477"/>
    <property type="match status" value="1"/>
</dbReference>
<sequence length="151" mass="16771">METIEKSVEVLSELVELNNSRAEGFEKASSELSDNDTDLKPLFQQYAEQSRKFSQELNDCITGLGSNYEKGEMTSGAIHRVWIDIKSMFTGHDRAGILGECERGEDSIKKAYTEAIQGGELSPEVSGVVAAQAQEINMEHDRIKLLRDTAK</sequence>
<keyword evidence="3" id="KW-1185">Reference proteome</keyword>
<reference evidence="2" key="1">
    <citation type="submission" date="2022-04" db="EMBL/GenBank/DDBJ databases">
        <title>Mucilaginibacter sp. RS28 isolated from freshwater.</title>
        <authorList>
            <person name="Ko S.-R."/>
        </authorList>
    </citation>
    <scope>NUCLEOTIDE SEQUENCE</scope>
    <source>
        <strain evidence="2">RS28</strain>
    </source>
</reference>
<dbReference type="RefSeq" id="WP_245128287.1">
    <property type="nucleotide sequence ID" value="NZ_JALJEJ010000001.1"/>
</dbReference>
<dbReference type="InterPro" id="IPR019052">
    <property type="entry name" value="DUF2383"/>
</dbReference>
<dbReference type="Pfam" id="PF09537">
    <property type="entry name" value="DUF2383"/>
    <property type="match status" value="1"/>
</dbReference>
<name>A0A9X2BA66_9SPHI</name>
<gene>
    <name evidence="2" type="ORF">MUY27_01970</name>
</gene>
<evidence type="ECO:0000313" key="2">
    <source>
        <dbReference type="EMBL" id="MCJ8208457.1"/>
    </source>
</evidence>